<reference evidence="2 3" key="1">
    <citation type="submission" date="2016-10" db="EMBL/GenBank/DDBJ databases">
        <authorList>
            <person name="Varghese N."/>
        </authorList>
    </citation>
    <scope>NUCLEOTIDE SEQUENCE [LARGE SCALE GENOMIC DNA]</scope>
</reference>
<evidence type="ECO:0000256" key="1">
    <source>
        <dbReference type="SAM" id="MobiDB-lite"/>
    </source>
</evidence>
<dbReference type="EMBL" id="LT882686">
    <property type="protein sequence ID" value="SMY29127.1"/>
    <property type="molecule type" value="Genomic_DNA"/>
</dbReference>
<organism evidence="2 3">
    <name type="scientific">Zymoseptoria tritici ST99CH_1A5</name>
    <dbReference type="NCBI Taxonomy" id="1276529"/>
    <lineage>
        <taxon>Eukaryota</taxon>
        <taxon>Fungi</taxon>
        <taxon>Dikarya</taxon>
        <taxon>Ascomycota</taxon>
        <taxon>Pezizomycotina</taxon>
        <taxon>Dothideomycetes</taxon>
        <taxon>Dothideomycetidae</taxon>
        <taxon>Mycosphaerellales</taxon>
        <taxon>Mycosphaerellaceae</taxon>
        <taxon>Zymoseptoria</taxon>
    </lineage>
</organism>
<evidence type="ECO:0000313" key="3">
    <source>
        <dbReference type="Proteomes" id="UP000215453"/>
    </source>
</evidence>
<proteinExistence type="predicted"/>
<name>A0A1Y6LXM0_ZYMTR</name>
<dbReference type="AlphaFoldDB" id="A0A1Y6LXM0"/>
<gene>
    <name evidence="2" type="ORF">ZT1A5_G10574</name>
</gene>
<feature type="region of interest" description="Disordered" evidence="1">
    <location>
        <begin position="302"/>
        <end position="341"/>
    </location>
</feature>
<evidence type="ECO:0000313" key="2">
    <source>
        <dbReference type="EMBL" id="SMY29127.1"/>
    </source>
</evidence>
<protein>
    <submittedName>
        <fullName evidence="2">Uncharacterized protein</fullName>
    </submittedName>
</protein>
<accession>A0A1Y6LXM0</accession>
<feature type="region of interest" description="Disordered" evidence="1">
    <location>
        <begin position="92"/>
        <end position="125"/>
    </location>
</feature>
<dbReference type="Pfam" id="PF14223">
    <property type="entry name" value="Retrotran_gag_2"/>
    <property type="match status" value="1"/>
</dbReference>
<feature type="region of interest" description="Disordered" evidence="1">
    <location>
        <begin position="379"/>
        <end position="398"/>
    </location>
</feature>
<feature type="compositionally biased region" description="Basic and acidic residues" evidence="1">
    <location>
        <begin position="325"/>
        <end position="338"/>
    </location>
</feature>
<dbReference type="Proteomes" id="UP000215453">
    <property type="component" value="Chromosome 11"/>
</dbReference>
<sequence>MEVVVVVEGFSGATVHSVHRAYLASDFYLILIPSKPNQRHNMTSNNDLQLSSSDSNFILTGQGNHTSWWRGFKIDADAIGVLKLLTGDEAILPDPVRPTKPTSEEAEPTGKASRSKSAEPTTDPAVLAEKSERLKDRISAYNVDVSEYKLDRDEKHEQVKRCRDADALLARRIDPSLRGGLEHCTTSKEKMDYVNQKCKVNSERAKDIALGGLEKLTLGGCASMSTYLNKRDTFVLDLKDLGTEYHITQQISKTLRGLTKAYENFVDFYQNTLDDPAYKAPTTDAELKTALKSLDSRLLAQESKVKERQGNNSGNSPKDKKKKKDEKDDKSTGQDSKRTIPTCEYCNGKGHVKDKCFHLHPDKAPEGWIVKEKFEAHVTTESDDTATAAASNSTRKKKPKSYVAQAITGDLQELTNLINDAFKPTYFSERDLALHHLNNPSIMDETDLSLFDQQLTLAINTPIYPPHGANADRMLAQLGACLEPFGFRLTDGGYEAEFTLTNGEDINITNVITIRNLSRHPGHRRLQLSAPPGTNIYTTIDPIRLAIKSVGPSYFTVHVNYDFLNFSRLPTLGAAPTLLDRRHSTPTPTQNSTYDSITGWFASAGQMFWGSNGGAEGKE</sequence>